<proteinExistence type="predicted"/>
<name>A0A1G5WGT0_9EURY</name>
<organism evidence="1 2">
    <name type="scientific">Methanobrevibacter millerae</name>
    <dbReference type="NCBI Taxonomy" id="230361"/>
    <lineage>
        <taxon>Archaea</taxon>
        <taxon>Methanobacteriati</taxon>
        <taxon>Methanobacteriota</taxon>
        <taxon>Methanomada group</taxon>
        <taxon>Methanobacteria</taxon>
        <taxon>Methanobacteriales</taxon>
        <taxon>Methanobacteriaceae</taxon>
        <taxon>Methanobrevibacter</taxon>
    </lineage>
</organism>
<sequence length="284" mass="32224">MKTSKNGITKFLMLLAILLLSLSTVSAGEAVSVDEAVSVNEVVIVEDVSDAYVGMDQQSGEVEINHVFEEVPTHEDIQIDESSIVFQDNYNEDEAVIEYFEPSCDLPQANYNNAEYSNHVDEGILEKSLICILNETYSEDIILDSTSNDTAVGNNFSYIYNFDAFLLMDIMMEHNVVEPVDFSDNVFKFVEFKDLHLLNHGILIFTPNEHLYHEISEKIIICSNKTNGNYAYCIDNSIVGSDLTIIFIPKSFFITSYSISIQFINIHQAFFPNYFQFNSMRGKI</sequence>
<dbReference type="RefSeq" id="WP_149731923.1">
    <property type="nucleotide sequence ID" value="NZ_FMXB01000009.1"/>
</dbReference>
<gene>
    <name evidence="1" type="ORF">SAMN02910315_01376</name>
</gene>
<evidence type="ECO:0000313" key="2">
    <source>
        <dbReference type="Proteomes" id="UP000323439"/>
    </source>
</evidence>
<dbReference type="AlphaFoldDB" id="A0A1G5WGT0"/>
<reference evidence="1 2" key="1">
    <citation type="submission" date="2016-10" db="EMBL/GenBank/DDBJ databases">
        <authorList>
            <person name="Varghese N."/>
            <person name="Submissions S."/>
        </authorList>
    </citation>
    <scope>NUCLEOTIDE SEQUENCE [LARGE SCALE GENOMIC DNA]</scope>
    <source>
        <strain evidence="1 2">DSM 16643</strain>
    </source>
</reference>
<accession>A0A1G5WGT0</accession>
<dbReference type="EMBL" id="FMXB01000009">
    <property type="protein sequence ID" value="SDA56435.1"/>
    <property type="molecule type" value="Genomic_DNA"/>
</dbReference>
<dbReference type="OrthoDB" id="79672at2157"/>
<protein>
    <submittedName>
        <fullName evidence="1">Uncharacterized protein</fullName>
    </submittedName>
</protein>
<dbReference type="Proteomes" id="UP000323439">
    <property type="component" value="Unassembled WGS sequence"/>
</dbReference>
<keyword evidence="2" id="KW-1185">Reference proteome</keyword>
<evidence type="ECO:0000313" key="1">
    <source>
        <dbReference type="EMBL" id="SDA56435.1"/>
    </source>
</evidence>